<dbReference type="Gene3D" id="3.30.70.790">
    <property type="entry name" value="UreE, C-terminal domain"/>
    <property type="match status" value="1"/>
</dbReference>
<dbReference type="AlphaFoldDB" id="A0A1U9NMZ9"/>
<dbReference type="Proteomes" id="UP000189674">
    <property type="component" value="Chromosome"/>
</dbReference>
<dbReference type="RefSeq" id="WP_146662422.1">
    <property type="nucleotide sequence ID" value="NZ_CP019791.1"/>
</dbReference>
<accession>A0A1U9NMZ9</accession>
<gene>
    <name evidence="3" type="ORF">STSP2_02158</name>
</gene>
<dbReference type="SUPFAM" id="SSF54913">
    <property type="entry name" value="GlnB-like"/>
    <property type="match status" value="1"/>
</dbReference>
<protein>
    <recommendedName>
        <fullName evidence="2">DUF2007 domain-containing protein</fullName>
    </recommendedName>
</protein>
<dbReference type="InterPro" id="IPR018551">
    <property type="entry name" value="DUF2007"/>
</dbReference>
<proteinExistence type="predicted"/>
<dbReference type="InterPro" id="IPR011322">
    <property type="entry name" value="N-reg_PII-like_a/b"/>
</dbReference>
<keyword evidence="4" id="KW-1185">Reference proteome</keyword>
<feature type="domain" description="DUF2007" evidence="2">
    <location>
        <begin position="7"/>
        <end position="70"/>
    </location>
</feature>
<organism evidence="3 4">
    <name type="scientific">Anaerohalosphaera lusitana</name>
    <dbReference type="NCBI Taxonomy" id="1936003"/>
    <lineage>
        <taxon>Bacteria</taxon>
        <taxon>Pseudomonadati</taxon>
        <taxon>Planctomycetota</taxon>
        <taxon>Phycisphaerae</taxon>
        <taxon>Sedimentisphaerales</taxon>
        <taxon>Anaerohalosphaeraceae</taxon>
        <taxon>Anaerohalosphaera</taxon>
    </lineage>
</organism>
<dbReference type="Pfam" id="PF09413">
    <property type="entry name" value="DUF2007"/>
    <property type="match status" value="1"/>
</dbReference>
<dbReference type="EMBL" id="CP019791">
    <property type="protein sequence ID" value="AQT68980.1"/>
    <property type="molecule type" value="Genomic_DNA"/>
</dbReference>
<feature type="coiled-coil region" evidence="1">
    <location>
        <begin position="53"/>
        <end position="80"/>
    </location>
</feature>
<keyword evidence="1" id="KW-0175">Coiled coil</keyword>
<dbReference type="STRING" id="1936003.STSP2_02158"/>
<reference evidence="4" key="1">
    <citation type="submission" date="2017-02" db="EMBL/GenBank/DDBJ databases">
        <title>Comparative genomics and description of representatives of a novel lineage of planctomycetes thriving in anoxic sediments.</title>
        <authorList>
            <person name="Spring S."/>
            <person name="Bunk B."/>
            <person name="Sproer C."/>
        </authorList>
    </citation>
    <scope>NUCLEOTIDE SEQUENCE [LARGE SCALE GENOMIC DNA]</scope>
    <source>
        <strain evidence="4">ST-NAGAB-D1</strain>
    </source>
</reference>
<dbReference type="KEGG" id="alus:STSP2_02158"/>
<name>A0A1U9NMZ9_9BACT</name>
<evidence type="ECO:0000313" key="4">
    <source>
        <dbReference type="Proteomes" id="UP000189674"/>
    </source>
</evidence>
<sequence length="82" mass="9360">MSSDKLITIAEYENNLDARLAMMWLESNGVKATVTGETLSVVVPEIGWRRIELQVLESDAEEARKLLEEHEKQRDDEIDGDE</sequence>
<evidence type="ECO:0000256" key="1">
    <source>
        <dbReference type="SAM" id="Coils"/>
    </source>
</evidence>
<evidence type="ECO:0000313" key="3">
    <source>
        <dbReference type="EMBL" id="AQT68980.1"/>
    </source>
</evidence>
<evidence type="ECO:0000259" key="2">
    <source>
        <dbReference type="Pfam" id="PF09413"/>
    </source>
</evidence>